<organism evidence="2 3">
    <name type="scientific">Dissophora globulifera</name>
    <dbReference type="NCBI Taxonomy" id="979702"/>
    <lineage>
        <taxon>Eukaryota</taxon>
        <taxon>Fungi</taxon>
        <taxon>Fungi incertae sedis</taxon>
        <taxon>Mucoromycota</taxon>
        <taxon>Mortierellomycotina</taxon>
        <taxon>Mortierellomycetes</taxon>
        <taxon>Mortierellales</taxon>
        <taxon>Mortierellaceae</taxon>
        <taxon>Dissophora</taxon>
    </lineage>
</organism>
<proteinExistence type="predicted"/>
<evidence type="ECO:0000313" key="2">
    <source>
        <dbReference type="EMBL" id="KAG0313043.1"/>
    </source>
</evidence>
<feature type="region of interest" description="Disordered" evidence="1">
    <location>
        <begin position="1"/>
        <end position="34"/>
    </location>
</feature>
<gene>
    <name evidence="2" type="ORF">BGZ99_009136</name>
</gene>
<evidence type="ECO:0000313" key="3">
    <source>
        <dbReference type="Proteomes" id="UP000738325"/>
    </source>
</evidence>
<accession>A0A9P6R7P8</accession>
<feature type="region of interest" description="Disordered" evidence="1">
    <location>
        <begin position="92"/>
        <end position="113"/>
    </location>
</feature>
<name>A0A9P6R7P8_9FUNG</name>
<reference evidence="2" key="1">
    <citation type="journal article" date="2020" name="Fungal Divers.">
        <title>Resolving the Mortierellaceae phylogeny through synthesis of multi-gene phylogenetics and phylogenomics.</title>
        <authorList>
            <person name="Vandepol N."/>
            <person name="Liber J."/>
            <person name="Desiro A."/>
            <person name="Na H."/>
            <person name="Kennedy M."/>
            <person name="Barry K."/>
            <person name="Grigoriev I.V."/>
            <person name="Miller A.N."/>
            <person name="O'Donnell K."/>
            <person name="Stajich J.E."/>
            <person name="Bonito G."/>
        </authorList>
    </citation>
    <scope>NUCLEOTIDE SEQUENCE</scope>
    <source>
        <strain evidence="2">REB-010B</strain>
    </source>
</reference>
<protein>
    <submittedName>
        <fullName evidence="2">Uncharacterized protein</fullName>
    </submittedName>
</protein>
<keyword evidence="3" id="KW-1185">Reference proteome</keyword>
<evidence type="ECO:0000256" key="1">
    <source>
        <dbReference type="SAM" id="MobiDB-lite"/>
    </source>
</evidence>
<comment type="caution">
    <text evidence="2">The sequence shown here is derived from an EMBL/GenBank/DDBJ whole genome shotgun (WGS) entry which is preliminary data.</text>
</comment>
<dbReference type="AlphaFoldDB" id="A0A9P6R7P8"/>
<dbReference type="EMBL" id="JAAAIP010000751">
    <property type="protein sequence ID" value="KAG0313043.1"/>
    <property type="molecule type" value="Genomic_DNA"/>
</dbReference>
<feature type="compositionally biased region" description="Acidic residues" evidence="1">
    <location>
        <begin position="92"/>
        <end position="112"/>
    </location>
</feature>
<dbReference type="Proteomes" id="UP000738325">
    <property type="component" value="Unassembled WGS sequence"/>
</dbReference>
<sequence length="151" mass="16427">MALMAAEECDDGVNWRESSGSRSQARWNRGDGGGDGSVIAAAAATARLVRLDDRQLGTSSPSFVSDEMQVWEVVEECSGEAILHAALEAVDEGTDDAEDTEVGAEDVEEEDRVDVAEDREHWVVLEEEDAVETFLIKALSCRVHGYEDSHV</sequence>